<gene>
    <name evidence="3" type="ORF">NIES30_15385</name>
</gene>
<dbReference type="InterPro" id="IPR029063">
    <property type="entry name" value="SAM-dependent_MTases_sf"/>
</dbReference>
<evidence type="ECO:0000256" key="2">
    <source>
        <dbReference type="ARBA" id="ARBA00022679"/>
    </source>
</evidence>
<comment type="caution">
    <text evidence="3">The sequence shown here is derived from an EMBL/GenBank/DDBJ whole genome shotgun (WGS) entry which is preliminary data.</text>
</comment>
<sequence length="189" mass="21176">MLRIYGNRALRTLPGLDTRPTSARVREALFNIWQSRVADSRWLDLCTGSGAIGAEALCRGAAEVVGIEKSPEAYAITRENWQKVAQSDQTFSLFRGDVVKQLSRLHRQPFDCIYFDPPYDSELYLPVLERVVSLRLLQPTGEIAVEYRPDAWAAIAVPGLELVRQKQYGITHLAFYTPESPVPSALVPS</sequence>
<dbReference type="STRING" id="549789.NIES30_15385"/>
<dbReference type="CDD" id="cd02440">
    <property type="entry name" value="AdoMet_MTases"/>
    <property type="match status" value="1"/>
</dbReference>
<dbReference type="EMBL" id="MRCG01000011">
    <property type="protein sequence ID" value="OKH46880.1"/>
    <property type="molecule type" value="Genomic_DNA"/>
</dbReference>
<keyword evidence="2 3" id="KW-0808">Transferase</keyword>
<accession>A0A1U7J3M0</accession>
<dbReference type="PROSITE" id="PS00092">
    <property type="entry name" value="N6_MTASE"/>
    <property type="match status" value="1"/>
</dbReference>
<dbReference type="AlphaFoldDB" id="A0A1U7J3M0"/>
<evidence type="ECO:0000313" key="4">
    <source>
        <dbReference type="Proteomes" id="UP000185557"/>
    </source>
</evidence>
<dbReference type="PANTHER" id="PTHR43542">
    <property type="entry name" value="METHYLTRANSFERASE"/>
    <property type="match status" value="1"/>
</dbReference>
<evidence type="ECO:0000256" key="1">
    <source>
        <dbReference type="ARBA" id="ARBA00022603"/>
    </source>
</evidence>
<dbReference type="Gene3D" id="3.40.50.150">
    <property type="entry name" value="Vaccinia Virus protein VP39"/>
    <property type="match status" value="1"/>
</dbReference>
<dbReference type="Pfam" id="PF03602">
    <property type="entry name" value="Cons_hypoth95"/>
    <property type="match status" value="1"/>
</dbReference>
<reference evidence="3 4" key="1">
    <citation type="submission" date="2016-11" db="EMBL/GenBank/DDBJ databases">
        <title>Draft Genome Sequences of Nine Cyanobacterial Strains from Diverse Habitats.</title>
        <authorList>
            <person name="Zhu T."/>
            <person name="Hou S."/>
            <person name="Lu X."/>
            <person name="Hess W.R."/>
        </authorList>
    </citation>
    <scope>NUCLEOTIDE SEQUENCE [LARGE SCALE GENOMIC DNA]</scope>
    <source>
        <strain evidence="3 4">NIES-30</strain>
    </source>
</reference>
<proteinExistence type="predicted"/>
<name>A0A1U7J3M0_9CYAN</name>
<dbReference type="PIRSF" id="PIRSF004553">
    <property type="entry name" value="CHP00095"/>
    <property type="match status" value="1"/>
</dbReference>
<protein>
    <submittedName>
        <fullName evidence="3">16S rRNA (Guanine(966)-N(2))-methyltransferase RsmD</fullName>
    </submittedName>
</protein>
<dbReference type="InterPro" id="IPR002052">
    <property type="entry name" value="DNA_methylase_N6_adenine_CS"/>
</dbReference>
<keyword evidence="1 3" id="KW-0489">Methyltransferase</keyword>
<dbReference type="GO" id="GO:0008168">
    <property type="term" value="F:methyltransferase activity"/>
    <property type="evidence" value="ECO:0007669"/>
    <property type="project" value="UniProtKB-KW"/>
</dbReference>
<evidence type="ECO:0000313" key="3">
    <source>
        <dbReference type="EMBL" id="OKH46880.1"/>
    </source>
</evidence>
<organism evidence="3 4">
    <name type="scientific">Phormidium tenue NIES-30</name>
    <dbReference type="NCBI Taxonomy" id="549789"/>
    <lineage>
        <taxon>Bacteria</taxon>
        <taxon>Bacillati</taxon>
        <taxon>Cyanobacteriota</taxon>
        <taxon>Cyanophyceae</taxon>
        <taxon>Oscillatoriophycideae</taxon>
        <taxon>Oscillatoriales</taxon>
        <taxon>Oscillatoriaceae</taxon>
        <taxon>Phormidium</taxon>
    </lineage>
</organism>
<dbReference type="GO" id="GO:0031167">
    <property type="term" value="P:rRNA methylation"/>
    <property type="evidence" value="ECO:0007669"/>
    <property type="project" value="InterPro"/>
</dbReference>
<dbReference type="GO" id="GO:0003676">
    <property type="term" value="F:nucleic acid binding"/>
    <property type="evidence" value="ECO:0007669"/>
    <property type="project" value="InterPro"/>
</dbReference>
<dbReference type="Proteomes" id="UP000185557">
    <property type="component" value="Unassembled WGS sequence"/>
</dbReference>
<keyword evidence="4" id="KW-1185">Reference proteome</keyword>
<dbReference type="SUPFAM" id="SSF53335">
    <property type="entry name" value="S-adenosyl-L-methionine-dependent methyltransferases"/>
    <property type="match status" value="1"/>
</dbReference>
<dbReference type="InterPro" id="IPR004398">
    <property type="entry name" value="RNA_MeTrfase_RsmD"/>
</dbReference>
<dbReference type="NCBIfam" id="TIGR00095">
    <property type="entry name" value="16S rRNA (guanine(966)-N(2))-methyltransferase RsmD"/>
    <property type="match status" value="1"/>
</dbReference>
<dbReference type="PANTHER" id="PTHR43542:SF1">
    <property type="entry name" value="METHYLTRANSFERASE"/>
    <property type="match status" value="1"/>
</dbReference>
<dbReference type="OrthoDB" id="9803017at2"/>
<dbReference type="RefSeq" id="WP_073609307.1">
    <property type="nucleotide sequence ID" value="NZ_MRCG01000011.1"/>
</dbReference>